<reference evidence="2" key="1">
    <citation type="submission" date="2022-07" db="EMBL/GenBank/DDBJ databases">
        <title>Genome Sequence of Agrocybe chaxingu.</title>
        <authorList>
            <person name="Buettner E."/>
        </authorList>
    </citation>
    <scope>NUCLEOTIDE SEQUENCE</scope>
    <source>
        <strain evidence="2">MP-N11</strain>
    </source>
</reference>
<sequence>MDVDMKNKDDGDDKGIVPPTNGGGRDRDYDRDKERDVRDRDYDRDKDRRDRDKERDRDRDRRDNGRPMRPRVGDHWEPERRSDALAYSITLPFEKTVGVSP</sequence>
<gene>
    <name evidence="2" type="ORF">NLJ89_g2044</name>
</gene>
<comment type="caution">
    <text evidence="2">The sequence shown here is derived from an EMBL/GenBank/DDBJ whole genome shotgun (WGS) entry which is preliminary data.</text>
</comment>
<evidence type="ECO:0000256" key="1">
    <source>
        <dbReference type="SAM" id="MobiDB-lite"/>
    </source>
</evidence>
<keyword evidence="3" id="KW-1185">Reference proteome</keyword>
<dbReference type="AlphaFoldDB" id="A0A9W8MYY5"/>
<name>A0A9W8MYY5_9AGAR</name>
<organism evidence="2 3">
    <name type="scientific">Agrocybe chaxingu</name>
    <dbReference type="NCBI Taxonomy" id="84603"/>
    <lineage>
        <taxon>Eukaryota</taxon>
        <taxon>Fungi</taxon>
        <taxon>Dikarya</taxon>
        <taxon>Basidiomycota</taxon>
        <taxon>Agaricomycotina</taxon>
        <taxon>Agaricomycetes</taxon>
        <taxon>Agaricomycetidae</taxon>
        <taxon>Agaricales</taxon>
        <taxon>Agaricineae</taxon>
        <taxon>Strophariaceae</taxon>
        <taxon>Agrocybe</taxon>
    </lineage>
</organism>
<evidence type="ECO:0000313" key="3">
    <source>
        <dbReference type="Proteomes" id="UP001148786"/>
    </source>
</evidence>
<protein>
    <submittedName>
        <fullName evidence="2">Uncharacterized protein</fullName>
    </submittedName>
</protein>
<accession>A0A9W8MYY5</accession>
<evidence type="ECO:0000313" key="2">
    <source>
        <dbReference type="EMBL" id="KAJ3514962.1"/>
    </source>
</evidence>
<proteinExistence type="predicted"/>
<feature type="compositionally biased region" description="Basic and acidic residues" evidence="1">
    <location>
        <begin position="1"/>
        <end position="15"/>
    </location>
</feature>
<feature type="region of interest" description="Disordered" evidence="1">
    <location>
        <begin position="1"/>
        <end position="83"/>
    </location>
</feature>
<feature type="compositionally biased region" description="Basic and acidic residues" evidence="1">
    <location>
        <begin position="24"/>
        <end position="83"/>
    </location>
</feature>
<dbReference type="EMBL" id="JANKHO010000119">
    <property type="protein sequence ID" value="KAJ3514962.1"/>
    <property type="molecule type" value="Genomic_DNA"/>
</dbReference>
<dbReference type="Proteomes" id="UP001148786">
    <property type="component" value="Unassembled WGS sequence"/>
</dbReference>